<dbReference type="Proteomes" id="UP000887116">
    <property type="component" value="Unassembled WGS sequence"/>
</dbReference>
<proteinExistence type="predicted"/>
<accession>A0A8X6LYS7</accession>
<keyword evidence="3" id="KW-1185">Reference proteome</keyword>
<evidence type="ECO:0000313" key="2">
    <source>
        <dbReference type="EMBL" id="GFR24999.1"/>
    </source>
</evidence>
<reference evidence="2" key="1">
    <citation type="submission" date="2020-07" db="EMBL/GenBank/DDBJ databases">
        <title>Multicomponent nature underlies the extraordinary mechanical properties of spider dragline silk.</title>
        <authorList>
            <person name="Kono N."/>
            <person name="Nakamura H."/>
            <person name="Mori M."/>
            <person name="Yoshida Y."/>
            <person name="Ohtoshi R."/>
            <person name="Malay A.D."/>
            <person name="Moran D.A.P."/>
            <person name="Tomita M."/>
            <person name="Numata K."/>
            <person name="Arakawa K."/>
        </authorList>
    </citation>
    <scope>NUCLEOTIDE SEQUENCE</scope>
</reference>
<feature type="region of interest" description="Disordered" evidence="1">
    <location>
        <begin position="91"/>
        <end position="149"/>
    </location>
</feature>
<gene>
    <name evidence="2" type="ORF">TNCT_577051</name>
</gene>
<evidence type="ECO:0000256" key="1">
    <source>
        <dbReference type="SAM" id="MobiDB-lite"/>
    </source>
</evidence>
<sequence length="149" mass="16316">VFNDVILVESVCCSLTGEIDGIWPPSKHKEDPGLNDGVEFSERKVQLPLEAKRFSLYLSPFWQKHGLLPVPTQPPPGHEFPHFSNVPSGTAGGFFKARQRGNPHNVLPGTVQGRSQGGFLDMNQSPPPSQPLPRPSTSRTLSAERISKP</sequence>
<name>A0A8X6LYS7_TRICU</name>
<evidence type="ECO:0000313" key="3">
    <source>
        <dbReference type="Proteomes" id="UP000887116"/>
    </source>
</evidence>
<dbReference type="EMBL" id="BMAO01038437">
    <property type="protein sequence ID" value="GFR24999.1"/>
    <property type="molecule type" value="Genomic_DNA"/>
</dbReference>
<protein>
    <submittedName>
        <fullName evidence="2">Uncharacterized protein</fullName>
    </submittedName>
</protein>
<organism evidence="2 3">
    <name type="scientific">Trichonephila clavata</name>
    <name type="common">Joro spider</name>
    <name type="synonym">Nephila clavata</name>
    <dbReference type="NCBI Taxonomy" id="2740835"/>
    <lineage>
        <taxon>Eukaryota</taxon>
        <taxon>Metazoa</taxon>
        <taxon>Ecdysozoa</taxon>
        <taxon>Arthropoda</taxon>
        <taxon>Chelicerata</taxon>
        <taxon>Arachnida</taxon>
        <taxon>Araneae</taxon>
        <taxon>Araneomorphae</taxon>
        <taxon>Entelegynae</taxon>
        <taxon>Araneoidea</taxon>
        <taxon>Nephilidae</taxon>
        <taxon>Trichonephila</taxon>
    </lineage>
</organism>
<feature type="non-terminal residue" evidence="2">
    <location>
        <position position="1"/>
    </location>
</feature>
<dbReference type="AlphaFoldDB" id="A0A8X6LYS7"/>
<feature type="compositionally biased region" description="Pro residues" evidence="1">
    <location>
        <begin position="125"/>
        <end position="134"/>
    </location>
</feature>
<comment type="caution">
    <text evidence="2">The sequence shown here is derived from an EMBL/GenBank/DDBJ whole genome shotgun (WGS) entry which is preliminary data.</text>
</comment>